<gene>
    <name evidence="1" type="ORF">UU16_C0020G0007</name>
</gene>
<dbReference type="AlphaFoldDB" id="A0A0G0TF83"/>
<dbReference type="Proteomes" id="UP000034013">
    <property type="component" value="Unassembled WGS sequence"/>
</dbReference>
<evidence type="ECO:0000313" key="2">
    <source>
        <dbReference type="Proteomes" id="UP000034013"/>
    </source>
</evidence>
<comment type="caution">
    <text evidence="1">The sequence shown here is derived from an EMBL/GenBank/DDBJ whole genome shotgun (WGS) entry which is preliminary data.</text>
</comment>
<organism evidence="1 2">
    <name type="scientific">Candidatus Woesebacteria bacterium GW2011_GWA2_40_7</name>
    <dbReference type="NCBI Taxonomy" id="1618562"/>
    <lineage>
        <taxon>Bacteria</taxon>
        <taxon>Candidatus Woeseibacteriota</taxon>
    </lineage>
</organism>
<evidence type="ECO:0000313" key="1">
    <source>
        <dbReference type="EMBL" id="KKR73501.1"/>
    </source>
</evidence>
<name>A0A0G0TF83_9BACT</name>
<proteinExistence type="predicted"/>
<reference evidence="1 2" key="1">
    <citation type="journal article" date="2015" name="Nature">
        <title>rRNA introns, odd ribosomes, and small enigmatic genomes across a large radiation of phyla.</title>
        <authorList>
            <person name="Brown C.T."/>
            <person name="Hug L.A."/>
            <person name="Thomas B.C."/>
            <person name="Sharon I."/>
            <person name="Castelle C.J."/>
            <person name="Singh A."/>
            <person name="Wilkins M.J."/>
            <person name="Williams K.H."/>
            <person name="Banfield J.F."/>
        </authorList>
    </citation>
    <scope>NUCLEOTIDE SEQUENCE [LARGE SCALE GENOMIC DNA]</scope>
</reference>
<accession>A0A0G0TF83</accession>
<sequence>MDKLDSVIPQHETLINKPDKDLIYARKYWEKPDRGYEDFANMMNGVVVGAKNGMLSLVANPATEDGKELISAYRRLGNAIGIDLKQFSFNPKTEISHALVYEGDDSIPEVVHAEKDRDYAIRLLIEDKDRDAFFKAMKSSLKETLSRGDNIFVQLIGGDKPLKDSPRNIFLISLTVPIYPTDLTIHTVNIYTVYI</sequence>
<protein>
    <submittedName>
        <fullName evidence="1">Uncharacterized protein</fullName>
    </submittedName>
</protein>
<dbReference type="EMBL" id="LBZO01000020">
    <property type="protein sequence ID" value="KKR73501.1"/>
    <property type="molecule type" value="Genomic_DNA"/>
</dbReference>